<protein>
    <submittedName>
        <fullName evidence="9">Cytochrome P450</fullName>
    </submittedName>
</protein>
<sequence length="445" mass="50915">MHQDSDIANLQNLPPGELGLPILGQTLQFLFDRKFAEKQYAKYGAISKTSLLGRPTVFMIGSEAAEFVLSSHMDSFSWKEGWPDNFKMLLGESLFLQDGEEHRRNRRLMMPAFHGQALAGYFSTMEEITQRYLAKWTEKGEFNWFDEFKKLTFEIASQLLIGANAGDDVERLSKLFTTLTNGLFAVVPFNLPFTSMGKALKARDRLLQHITQVVQERQQNPTNDVLSMLVQAQDEDGGRFSVEELKAQAMLMLFAGHETTTSMLTWFCLELGRHPQVLERARQEQRLLAKTGELNLEQLGQMPYLDQIFQEIERLRPPVGGGFRGVVKPFEFNGYHVPKGWLVLYSIMITHKQKDIYSNPDQFDPDRFSSDRQEHKQKPFSLIGFGGGARICMGIAFAKLEMKIIASHLLRNYQWEVLPSQNLEPFPIPTLRPKDGLKVKFQPLT</sequence>
<keyword evidence="6 8" id="KW-0503">Monooxygenase</keyword>
<accession>A0A2W4Y7L3</accession>
<reference evidence="9 10" key="1">
    <citation type="submission" date="2018-04" db="EMBL/GenBank/DDBJ databases">
        <authorList>
            <person name="Go L.Y."/>
            <person name="Mitchell J.A."/>
        </authorList>
    </citation>
    <scope>NUCLEOTIDE SEQUENCE [LARGE SCALE GENOMIC DNA]</scope>
    <source>
        <strain evidence="9">ULC066bin1</strain>
    </source>
</reference>
<evidence type="ECO:0000256" key="1">
    <source>
        <dbReference type="ARBA" id="ARBA00010617"/>
    </source>
</evidence>
<dbReference type="Pfam" id="PF00067">
    <property type="entry name" value="p450"/>
    <property type="match status" value="1"/>
</dbReference>
<dbReference type="GO" id="GO:0020037">
    <property type="term" value="F:heme binding"/>
    <property type="evidence" value="ECO:0007669"/>
    <property type="project" value="InterPro"/>
</dbReference>
<dbReference type="GO" id="GO:0005506">
    <property type="term" value="F:iron ion binding"/>
    <property type="evidence" value="ECO:0007669"/>
    <property type="project" value="InterPro"/>
</dbReference>
<name>A0A2W4Y7L3_9CYAN</name>
<evidence type="ECO:0000256" key="5">
    <source>
        <dbReference type="ARBA" id="ARBA00023004"/>
    </source>
</evidence>
<dbReference type="GO" id="GO:0004497">
    <property type="term" value="F:monooxygenase activity"/>
    <property type="evidence" value="ECO:0007669"/>
    <property type="project" value="UniProtKB-KW"/>
</dbReference>
<evidence type="ECO:0000256" key="8">
    <source>
        <dbReference type="RuleBase" id="RU000461"/>
    </source>
</evidence>
<keyword evidence="3 7" id="KW-0479">Metal-binding</keyword>
<dbReference type="InterPro" id="IPR017972">
    <property type="entry name" value="Cyt_P450_CS"/>
</dbReference>
<dbReference type="GO" id="GO:0016705">
    <property type="term" value="F:oxidoreductase activity, acting on paired donors, with incorporation or reduction of molecular oxygen"/>
    <property type="evidence" value="ECO:0007669"/>
    <property type="project" value="InterPro"/>
</dbReference>
<dbReference type="CDD" id="cd11044">
    <property type="entry name" value="CYP120A1_CYP26-like"/>
    <property type="match status" value="1"/>
</dbReference>
<dbReference type="InterPro" id="IPR001128">
    <property type="entry name" value="Cyt_P450"/>
</dbReference>
<keyword evidence="2 7" id="KW-0349">Heme</keyword>
<dbReference type="InterPro" id="IPR036396">
    <property type="entry name" value="Cyt_P450_sf"/>
</dbReference>
<dbReference type="AlphaFoldDB" id="A0A2W4Y7L3"/>
<dbReference type="PRINTS" id="PR00463">
    <property type="entry name" value="EP450I"/>
</dbReference>
<proteinExistence type="inferred from homology"/>
<dbReference type="PANTHER" id="PTHR24286">
    <property type="entry name" value="CYTOCHROME P450 26"/>
    <property type="match status" value="1"/>
</dbReference>
<keyword evidence="5 7" id="KW-0408">Iron</keyword>
<evidence type="ECO:0000256" key="4">
    <source>
        <dbReference type="ARBA" id="ARBA00023002"/>
    </source>
</evidence>
<evidence type="ECO:0000256" key="7">
    <source>
        <dbReference type="PIRSR" id="PIRSR602401-1"/>
    </source>
</evidence>
<organism evidence="9 10">
    <name type="scientific">Pseudanabaena frigida</name>
    <dbReference type="NCBI Taxonomy" id="945775"/>
    <lineage>
        <taxon>Bacteria</taxon>
        <taxon>Bacillati</taxon>
        <taxon>Cyanobacteriota</taxon>
        <taxon>Cyanophyceae</taxon>
        <taxon>Pseudanabaenales</taxon>
        <taxon>Pseudanabaenaceae</taxon>
        <taxon>Pseudanabaena</taxon>
    </lineage>
</organism>
<dbReference type="GO" id="GO:0016125">
    <property type="term" value="P:sterol metabolic process"/>
    <property type="evidence" value="ECO:0007669"/>
    <property type="project" value="TreeGrafter"/>
</dbReference>
<evidence type="ECO:0000313" key="9">
    <source>
        <dbReference type="EMBL" id="PZO39238.1"/>
    </source>
</evidence>
<gene>
    <name evidence="9" type="ORF">DCF19_14830</name>
</gene>
<dbReference type="EMBL" id="QBML01000019">
    <property type="protein sequence ID" value="PZO39238.1"/>
    <property type="molecule type" value="Genomic_DNA"/>
</dbReference>
<comment type="caution">
    <text evidence="9">The sequence shown here is derived from an EMBL/GenBank/DDBJ whole genome shotgun (WGS) entry which is preliminary data.</text>
</comment>
<dbReference type="PRINTS" id="PR00385">
    <property type="entry name" value="P450"/>
</dbReference>
<evidence type="ECO:0000313" key="10">
    <source>
        <dbReference type="Proteomes" id="UP000249467"/>
    </source>
</evidence>
<evidence type="ECO:0000256" key="6">
    <source>
        <dbReference type="ARBA" id="ARBA00023033"/>
    </source>
</evidence>
<evidence type="ECO:0000256" key="3">
    <source>
        <dbReference type="ARBA" id="ARBA00022723"/>
    </source>
</evidence>
<reference evidence="9 10" key="2">
    <citation type="submission" date="2018-06" db="EMBL/GenBank/DDBJ databases">
        <title>Metagenomic assembly of (sub)arctic Cyanobacteria and their associated microbiome from non-axenic cultures.</title>
        <authorList>
            <person name="Baurain D."/>
        </authorList>
    </citation>
    <scope>NUCLEOTIDE SEQUENCE [LARGE SCALE GENOMIC DNA]</scope>
    <source>
        <strain evidence="9">ULC066bin1</strain>
    </source>
</reference>
<keyword evidence="4 8" id="KW-0560">Oxidoreductase</keyword>
<evidence type="ECO:0000256" key="2">
    <source>
        <dbReference type="ARBA" id="ARBA00022617"/>
    </source>
</evidence>
<dbReference type="PANTHER" id="PTHR24286:SF384">
    <property type="entry name" value="P450, PUTATIVE (EUROFUNG)-RELATED"/>
    <property type="match status" value="1"/>
</dbReference>
<feature type="binding site" description="axial binding residue" evidence="7">
    <location>
        <position position="392"/>
    </location>
    <ligand>
        <name>heme</name>
        <dbReference type="ChEBI" id="CHEBI:30413"/>
    </ligand>
    <ligandPart>
        <name>Fe</name>
        <dbReference type="ChEBI" id="CHEBI:18248"/>
    </ligandPart>
</feature>
<dbReference type="Gene3D" id="1.10.630.10">
    <property type="entry name" value="Cytochrome P450"/>
    <property type="match status" value="1"/>
</dbReference>
<dbReference type="Proteomes" id="UP000249467">
    <property type="component" value="Unassembled WGS sequence"/>
</dbReference>
<comment type="cofactor">
    <cofactor evidence="7">
        <name>heme</name>
        <dbReference type="ChEBI" id="CHEBI:30413"/>
    </cofactor>
</comment>
<dbReference type="SUPFAM" id="SSF48264">
    <property type="entry name" value="Cytochrome P450"/>
    <property type="match status" value="1"/>
</dbReference>
<dbReference type="PROSITE" id="PS00086">
    <property type="entry name" value="CYTOCHROME_P450"/>
    <property type="match status" value="1"/>
</dbReference>
<comment type="similarity">
    <text evidence="1 8">Belongs to the cytochrome P450 family.</text>
</comment>
<dbReference type="InterPro" id="IPR002401">
    <property type="entry name" value="Cyt_P450_E_grp-I"/>
</dbReference>